<dbReference type="InterPro" id="IPR016035">
    <property type="entry name" value="Acyl_Trfase/lysoPLipase"/>
</dbReference>
<feature type="domain" description="Malonyl-CoA:ACP transacylase (MAT)" evidence="6">
    <location>
        <begin position="6"/>
        <end position="309"/>
    </location>
</feature>
<comment type="catalytic activity">
    <reaction evidence="3 4">
        <text>holo-[ACP] + malonyl-CoA = malonyl-[ACP] + CoA</text>
        <dbReference type="Rhea" id="RHEA:41792"/>
        <dbReference type="Rhea" id="RHEA-COMP:9623"/>
        <dbReference type="Rhea" id="RHEA-COMP:9685"/>
        <dbReference type="ChEBI" id="CHEBI:57287"/>
        <dbReference type="ChEBI" id="CHEBI:57384"/>
        <dbReference type="ChEBI" id="CHEBI:64479"/>
        <dbReference type="ChEBI" id="CHEBI:78449"/>
        <dbReference type="EC" id="2.3.1.39"/>
    </reaction>
</comment>
<feature type="active site" evidence="5">
    <location>
        <position position="90"/>
    </location>
</feature>
<evidence type="ECO:0000256" key="5">
    <source>
        <dbReference type="PIRSR" id="PIRSR000446-1"/>
    </source>
</evidence>
<dbReference type="InterPro" id="IPR016036">
    <property type="entry name" value="Malonyl_transacylase_ACP-bd"/>
</dbReference>
<dbReference type="AlphaFoldDB" id="A0A429ZNU2"/>
<dbReference type="SUPFAM" id="SSF52151">
    <property type="entry name" value="FabD/lysophospholipase-like"/>
    <property type="match status" value="1"/>
</dbReference>
<dbReference type="PANTHER" id="PTHR42681">
    <property type="entry name" value="MALONYL-COA-ACYL CARRIER PROTEIN TRANSACYLASE, MITOCHONDRIAL"/>
    <property type="match status" value="1"/>
</dbReference>
<comment type="caution">
    <text evidence="7">The sequence shown here is derived from an EMBL/GenBank/DDBJ whole genome shotgun (WGS) entry which is preliminary data.</text>
</comment>
<protein>
    <recommendedName>
        <fullName evidence="4">Malonyl CoA-acyl carrier protein transacylase</fullName>
        <ecNumber evidence="4">2.3.1.39</ecNumber>
    </recommendedName>
</protein>
<dbReference type="SUPFAM" id="SSF55048">
    <property type="entry name" value="Probable ACP-binding domain of malonyl-CoA ACP transacylase"/>
    <property type="match status" value="1"/>
</dbReference>
<sequence length="314" mass="34467">MTIGFMFSGQGSQYIGMGKELYDEFPIFKEHVECASDVLSFDMAQLLFEENDQLHLTKYTQPAILTMSCATSAVVKQEFGIAASMVAGLSLGEYSALVENQSLSFSDAVALVFKRGDLMASAVKEGRGAMSAVIGLDRETVEAICQSITQLNHIVLPVNYNMPQQIVVAGDTLAVTEAEKQLSESGAKKVVRLNVSGPFHTPLMTQAAETFFEALQQINFSAPSIPLITNVTGDVLPDTVDIKENLTHQMMSPVYWEETAHTFKRESVENLIELGPGKTLSHFIRASESTLNVQNVENIKTLNQLGKKLMKWGY</sequence>
<comment type="similarity">
    <text evidence="4">Belongs to the fabD family.</text>
</comment>
<dbReference type="PANTHER" id="PTHR42681:SF1">
    <property type="entry name" value="MALONYL-COA-ACYL CARRIER PROTEIN TRANSACYLASE, MITOCHONDRIAL"/>
    <property type="match status" value="1"/>
</dbReference>
<name>A0A429ZNU2_9ENTE</name>
<evidence type="ECO:0000313" key="7">
    <source>
        <dbReference type="EMBL" id="RST95355.1"/>
    </source>
</evidence>
<dbReference type="PIRSF" id="PIRSF000446">
    <property type="entry name" value="Mct"/>
    <property type="match status" value="1"/>
</dbReference>
<dbReference type="OrthoDB" id="9805460at2"/>
<evidence type="ECO:0000313" key="8">
    <source>
        <dbReference type="Proteomes" id="UP000288490"/>
    </source>
</evidence>
<dbReference type="Pfam" id="PF00698">
    <property type="entry name" value="Acyl_transf_1"/>
    <property type="match status" value="1"/>
</dbReference>
<dbReference type="NCBIfam" id="TIGR00128">
    <property type="entry name" value="fabD"/>
    <property type="match status" value="1"/>
</dbReference>
<proteinExistence type="inferred from homology"/>
<dbReference type="EC" id="2.3.1.39" evidence="4"/>
<evidence type="ECO:0000259" key="6">
    <source>
        <dbReference type="SMART" id="SM00827"/>
    </source>
</evidence>
<dbReference type="InterPro" id="IPR001227">
    <property type="entry name" value="Ac_transferase_dom_sf"/>
</dbReference>
<keyword evidence="8" id="KW-1185">Reference proteome</keyword>
<dbReference type="GO" id="GO:0006633">
    <property type="term" value="P:fatty acid biosynthetic process"/>
    <property type="evidence" value="ECO:0007669"/>
    <property type="project" value="TreeGrafter"/>
</dbReference>
<organism evidence="7 8">
    <name type="scientific">Vagococcus bubulae</name>
    <dbReference type="NCBI Taxonomy" id="1977868"/>
    <lineage>
        <taxon>Bacteria</taxon>
        <taxon>Bacillati</taxon>
        <taxon>Bacillota</taxon>
        <taxon>Bacilli</taxon>
        <taxon>Lactobacillales</taxon>
        <taxon>Enterococcaceae</taxon>
        <taxon>Vagococcus</taxon>
    </lineage>
</organism>
<keyword evidence="2 4" id="KW-0012">Acyltransferase</keyword>
<accession>A0A429ZNU2</accession>
<dbReference type="InterPro" id="IPR014043">
    <property type="entry name" value="Acyl_transferase_dom"/>
</dbReference>
<gene>
    <name evidence="7" type="ORF">CBF36_03735</name>
</gene>
<dbReference type="InterPro" id="IPR024925">
    <property type="entry name" value="Malonyl_CoA-ACP_transAc"/>
</dbReference>
<dbReference type="FunFam" id="3.30.70.250:FF:000001">
    <property type="entry name" value="Malonyl CoA-acyl carrier protein transacylase"/>
    <property type="match status" value="1"/>
</dbReference>
<dbReference type="SMART" id="SM00827">
    <property type="entry name" value="PKS_AT"/>
    <property type="match status" value="1"/>
</dbReference>
<keyword evidence="1 4" id="KW-0808">Transferase</keyword>
<dbReference type="GO" id="GO:0005829">
    <property type="term" value="C:cytosol"/>
    <property type="evidence" value="ECO:0007669"/>
    <property type="project" value="TreeGrafter"/>
</dbReference>
<dbReference type="InterPro" id="IPR050858">
    <property type="entry name" value="Mal-CoA-ACP_Trans/PKS_FabD"/>
</dbReference>
<dbReference type="RefSeq" id="WP_125956747.1">
    <property type="nucleotide sequence ID" value="NZ_JAQEJV010000004.1"/>
</dbReference>
<dbReference type="Gene3D" id="3.30.70.250">
    <property type="entry name" value="Malonyl-CoA ACP transacylase, ACP-binding"/>
    <property type="match status" value="1"/>
</dbReference>
<reference evidence="7 8" key="1">
    <citation type="submission" date="2017-05" db="EMBL/GenBank/DDBJ databases">
        <title>Vagococcus spp. assemblies.</title>
        <authorList>
            <person name="Gulvik C.A."/>
        </authorList>
    </citation>
    <scope>NUCLEOTIDE SEQUENCE [LARGE SCALE GENOMIC DNA]</scope>
    <source>
        <strain evidence="7 8">SS1994</strain>
    </source>
</reference>
<feature type="active site" evidence="5">
    <location>
        <position position="200"/>
    </location>
</feature>
<dbReference type="Proteomes" id="UP000288490">
    <property type="component" value="Unassembled WGS sequence"/>
</dbReference>
<dbReference type="Gene3D" id="3.40.366.10">
    <property type="entry name" value="Malonyl-Coenzyme A Acyl Carrier Protein, domain 2"/>
    <property type="match status" value="1"/>
</dbReference>
<evidence type="ECO:0000256" key="1">
    <source>
        <dbReference type="ARBA" id="ARBA00022679"/>
    </source>
</evidence>
<evidence type="ECO:0000256" key="2">
    <source>
        <dbReference type="ARBA" id="ARBA00023315"/>
    </source>
</evidence>
<dbReference type="EMBL" id="NGJT01000004">
    <property type="protein sequence ID" value="RST95355.1"/>
    <property type="molecule type" value="Genomic_DNA"/>
</dbReference>
<evidence type="ECO:0000256" key="4">
    <source>
        <dbReference type="PIRNR" id="PIRNR000446"/>
    </source>
</evidence>
<evidence type="ECO:0000256" key="3">
    <source>
        <dbReference type="ARBA" id="ARBA00048462"/>
    </source>
</evidence>
<dbReference type="GO" id="GO:0004314">
    <property type="term" value="F:[acyl-carrier-protein] S-malonyltransferase activity"/>
    <property type="evidence" value="ECO:0007669"/>
    <property type="project" value="UniProtKB-EC"/>
</dbReference>
<dbReference type="InterPro" id="IPR004410">
    <property type="entry name" value="Malonyl_CoA-ACP_transAc_FabD"/>
</dbReference>